<accession>A0ACC2M819</accession>
<evidence type="ECO:0000313" key="1">
    <source>
        <dbReference type="EMBL" id="KAJ8641810.1"/>
    </source>
</evidence>
<keyword evidence="2" id="KW-1185">Reference proteome</keyword>
<sequence length="107" mass="12317">MHMWGNGSEYRKGPESLRGALPSSTMLRIPCYRCAQGCKNNIDHPRSKPLKDFRTLQSPNPLQTKARGQALRLPKVWKGLCGSRRLAHPREELWEAVVLHLWVRFQA</sequence>
<gene>
    <name evidence="1" type="ORF">MRB53_018504</name>
</gene>
<proteinExistence type="predicted"/>
<name>A0ACC2M819_PERAE</name>
<evidence type="ECO:0000313" key="2">
    <source>
        <dbReference type="Proteomes" id="UP001234297"/>
    </source>
</evidence>
<organism evidence="1 2">
    <name type="scientific">Persea americana</name>
    <name type="common">Avocado</name>
    <dbReference type="NCBI Taxonomy" id="3435"/>
    <lineage>
        <taxon>Eukaryota</taxon>
        <taxon>Viridiplantae</taxon>
        <taxon>Streptophyta</taxon>
        <taxon>Embryophyta</taxon>
        <taxon>Tracheophyta</taxon>
        <taxon>Spermatophyta</taxon>
        <taxon>Magnoliopsida</taxon>
        <taxon>Magnoliidae</taxon>
        <taxon>Laurales</taxon>
        <taxon>Lauraceae</taxon>
        <taxon>Persea</taxon>
    </lineage>
</organism>
<comment type="caution">
    <text evidence="1">The sequence shown here is derived from an EMBL/GenBank/DDBJ whole genome shotgun (WGS) entry which is preliminary data.</text>
</comment>
<dbReference type="Proteomes" id="UP001234297">
    <property type="component" value="Chromosome 5"/>
</dbReference>
<reference evidence="1 2" key="1">
    <citation type="journal article" date="2022" name="Hortic Res">
        <title>A haplotype resolved chromosomal level avocado genome allows analysis of novel avocado genes.</title>
        <authorList>
            <person name="Nath O."/>
            <person name="Fletcher S.J."/>
            <person name="Hayward A."/>
            <person name="Shaw L.M."/>
            <person name="Masouleh A.K."/>
            <person name="Furtado A."/>
            <person name="Henry R.J."/>
            <person name="Mitter N."/>
        </authorList>
    </citation>
    <scope>NUCLEOTIDE SEQUENCE [LARGE SCALE GENOMIC DNA]</scope>
    <source>
        <strain evidence="2">cv. Hass</strain>
    </source>
</reference>
<dbReference type="EMBL" id="CM056813">
    <property type="protein sequence ID" value="KAJ8641810.1"/>
    <property type="molecule type" value="Genomic_DNA"/>
</dbReference>
<protein>
    <submittedName>
        <fullName evidence="1">Uncharacterized protein</fullName>
    </submittedName>
</protein>